<sequence>MQLKNQRRPAPAELCRVFVLAVVVAMQAVTMTVSGVQGQPVPEYEVSAIDPALCITMEGWIVYDPLTHTCCPDGIYEGAANRHVCKACGQTTFVMPIDAKTSFRCCGENNDIPYDPENQICCFHKLLDGPEASTRCIRCGMNVVSFPATESSEWLCCGEENVPYNGQTHHCCYNEVYEGVQANYECHRCGETVFSKPRTAPAFRCCGARAEIPYDPTTHHCCEGFDRVKQGPQRDYICNRCGTTAFSRQRTEPHYKCCGANKLPYNPARQHCCFDELKDGPENEFVCQRCISKTYSRRISEPSYYCCGLDAYNKATHTCCGGKLWEGGNEYNACQTCGDKPFIRPASDPEWHCCGPDNTPYNPATHFCCQGSVRAGAEGENTCLRCGNSLSTVPASPVWGCCGEVVFNVGRQVCCGGQVYQGHICDGGAVPAFGAPVRGSSVVGSSVEGSSVEGSSVVGSSVERSSVEGSSVVGSSVEGSSVEGSLVEGSSVEGSVEGQRGGPTVNTAVQEGVGDKRGHGPEGQTEVRPVGKTVSSSSEETSPGHAEGTSVWSRANTFMDLLRGTSEGKGQGSEDDRRNPHKKPTRFRGGPAISAIRVSMAPPRPQGNDEVQVVTGGSGSRQRTLSEIEGIGQEPASGSRIKPGSHSLLSEIEGLERGTVQQEVVVVEGAAVEGGLDLAKDEMSVDGGWSPWGEWSRCSKTCGRSWTLRRRTCDNPRPTNGGKPCLGPDVHKHVCNPIPCPGRRRPNAGGATASSLEGGEEGGDSRVETVGGTSVQQGSVTNVHNRVASLRDPTTCGKGARVRTRQCSNPPPSGGGDPCKGTFLETDECLVKACPESGWSMWGPWTACTLTCGGGYRKRTRECSINENLPCEGPSMEEDSCNPEKCPVDGGWTKWSKWTPCSRTCGPGSQTRTRSCTDPAPRNGGLPCNGTDTMVMKCIQRPCPQTYRWSRWSSCSVTCGRGIQKRTSVCVNMEHCGGLRQETKRCNRRECPREFVNEEEASGDGGRHQEDFAELEGSGYAEREDGFTTGTSTEFFQSGWGEWSPWTGCIRKCTEQQGYRYRSRECNSVEGCDGFLQEEDECETTFCAADGNWGGWSEWSGCSVTCGEGTRERTRSCDNPAPQQTGKPCEGSSQEIKVCSSVEPCDDGASGTWVEWSMWSTCRGPCGLGKQYRTRRCKPKENSPLEGWMVAACVGDGREKKDCVPEGCPVHGGWSKWSNWTDCSVTCGRGVKARARDCNTPAPRNGGTACEGRDTEEAPCDEGLCPVDGGWSSWSQWLVCTATCGIGTQIRLRACDSPLPMHGGKNCSGSYEDLRVCKRDPCPEGNDAPSKWSDWSEWSDCSVTCGKGMLIRTRKCPDGGCAGRDTEERDCHTDCRQFTWTKWSDWTTCTKTCGKGIQQRTRTCADPDTGRQADVCDGEGSQKRGCNAQRCSREDRDRSNWEDWSPWEKCSVSCGVGVRFRFRKCKDPTGNGCWGSAEDEEKCDAGSCLPPIDGGWGDWTEWTECSHTCGIGTRKRTRKCDNPPPQNGGKDCEGQDMDAWSCASPCPIDGGWSPWSNWSPCDVTCAEGQRRRSRQCDHPRPRYGGRNCTGDAVQVVRCSGPTCPVSGGWGEWTEWSECSHTCGLGSMRRKRLCDSPAPSAGGQDCQGVDMEIQPCSSGQCPQPVDGGWSTWSNWTVCTVSCGGGTQSRSRTCDSPVPDHGGRDCEGTGQQFRRCSMQACHVDGQWGKWDDWSDCSATCGGGYRVRRRKCDSPEPRGEGVSCPGVNYEDEDCNTQSCDPKLKAHWSEWTDWSTCSATCGEGEQVRTRTCLEATPGDICAGQDTEIQPCNLGTCKEKGLWSPWSVWTACSATCGGGVQRRTRYCELAPAGAPCEGPYTMNRTCEIPVQCPAAGRWRSWSAWSTCSVSCGSGRQFRTRACEESPAGGGCDGPEREYQLCSLPACDQGLETSGNILESAEEGEPGKNNGDASGDVKVSVLDEISTEGFMKVFSTTTASTTTTTSTTTSSSGANVIPEPPTAPEPDNTNASPEAPPNEVLPDDRVDSGSNEILAAENRAVWSEWTDWTECSLTCGKGQKARFRECRVNGQVSRSACEGASREVDTCMDSPCAIDGSWASWSKWSACSVTCGQGTKIRVRECSDPEPQFGGRQCPGRRGEIAYCNATACPIHGGYGQWSEWTECYPSCGRGLRNRTRKCDNPRPQFGGDRCRGLATIRAMCDGPPCPINGGWSDWTTWSRCAASCGVGQQIRFRTCKNPPPQHGGKDCAGSRKDARRCWLPKCPDPVNGNWSEWSSWTECSVSCGLGLVQRTRQCDNPPPQHGGICLGNSTEFLGCDSGVHCDAGLPLKVFIYDMYFSSFFLTCIHTVNGQWASWGPWQPCGGDCAGKTLERSRTCSDPAPQYGGKDCVGIGKEARTSPRSCRQKQEFDRADGKGLPDNGVHTILVGTETVPVFCDFRRHGGGWTLLINSVML</sequence>
<dbReference type="PROSITE" id="PS50092">
    <property type="entry name" value="TSP1"/>
    <property type="match status" value="27"/>
</dbReference>
<feature type="region of interest" description="Disordered" evidence="3">
    <location>
        <begin position="1992"/>
        <end position="2041"/>
    </location>
</feature>
<keyword evidence="4" id="KW-0732">Signal</keyword>
<dbReference type="GeneID" id="109486880"/>
<dbReference type="InterPro" id="IPR036383">
    <property type="entry name" value="TSP1_rpt_sf"/>
</dbReference>
<dbReference type="InterPro" id="IPR052065">
    <property type="entry name" value="Compl_asym_regulator"/>
</dbReference>
<feature type="compositionally biased region" description="Low complexity" evidence="3">
    <location>
        <begin position="440"/>
        <end position="498"/>
    </location>
</feature>
<dbReference type="SUPFAM" id="SSF82895">
    <property type="entry name" value="TSP-1 type 1 repeat"/>
    <property type="match status" value="26"/>
</dbReference>
<feature type="compositionally biased region" description="Low complexity" evidence="3">
    <location>
        <begin position="1992"/>
        <end position="2006"/>
    </location>
</feature>
<reference evidence="6" key="1">
    <citation type="submission" date="2025-08" db="UniProtKB">
        <authorList>
            <consortium name="RefSeq"/>
        </authorList>
    </citation>
    <scope>IDENTIFICATION</scope>
    <source>
        <tissue evidence="6">Gonad</tissue>
    </source>
</reference>
<name>A0A6P5AJ98_BRABE</name>
<dbReference type="FunFam" id="2.20.100.10:FF:000002">
    <property type="entry name" value="Unc-5 netrin receptor C"/>
    <property type="match status" value="4"/>
</dbReference>
<dbReference type="InterPro" id="IPR000884">
    <property type="entry name" value="TSP1_rpt"/>
</dbReference>
<feature type="signal peptide" evidence="4">
    <location>
        <begin position="1"/>
        <end position="38"/>
    </location>
</feature>
<dbReference type="SMART" id="SM00209">
    <property type="entry name" value="TSP1"/>
    <property type="match status" value="27"/>
</dbReference>
<dbReference type="Gene3D" id="2.20.100.10">
    <property type="entry name" value="Thrombospondin type-1 (TSP1) repeat"/>
    <property type="match status" value="27"/>
</dbReference>
<gene>
    <name evidence="6" type="primary">LOC109486880</name>
</gene>
<dbReference type="FunFam" id="2.20.100.10:FF:000007">
    <property type="entry name" value="Thrombospondin 1"/>
    <property type="match status" value="6"/>
</dbReference>
<dbReference type="PANTHER" id="PTHR22906">
    <property type="entry name" value="PROPERDIN"/>
    <property type="match status" value="1"/>
</dbReference>
<accession>A0A6P5AJ98</accession>
<feature type="region of interest" description="Disordered" evidence="3">
    <location>
        <begin position="742"/>
        <end position="773"/>
    </location>
</feature>
<feature type="region of interest" description="Disordered" evidence="3">
    <location>
        <begin position="794"/>
        <end position="816"/>
    </location>
</feature>
<dbReference type="FunFam" id="2.20.100.10:FF:000001">
    <property type="entry name" value="semaphorin-5A isoform X1"/>
    <property type="match status" value="6"/>
</dbReference>
<dbReference type="OrthoDB" id="446173at2759"/>
<evidence type="ECO:0000256" key="4">
    <source>
        <dbReference type="SAM" id="SignalP"/>
    </source>
</evidence>
<dbReference type="PRINTS" id="PR01705">
    <property type="entry name" value="TSP1REPEAT"/>
</dbReference>
<evidence type="ECO:0000313" key="6">
    <source>
        <dbReference type="RefSeq" id="XP_019646344.1"/>
    </source>
</evidence>
<dbReference type="RefSeq" id="XP_019646344.1">
    <property type="nucleotide sequence ID" value="XM_019790785.1"/>
</dbReference>
<dbReference type="Proteomes" id="UP000515135">
    <property type="component" value="Unplaced"/>
</dbReference>
<dbReference type="PANTHER" id="PTHR22906:SF21">
    <property type="entry name" value="SEMA DOMAIN-CONTAINING PROTEIN"/>
    <property type="match status" value="1"/>
</dbReference>
<evidence type="ECO:0000256" key="3">
    <source>
        <dbReference type="SAM" id="MobiDB-lite"/>
    </source>
</evidence>
<evidence type="ECO:0000313" key="5">
    <source>
        <dbReference type="Proteomes" id="UP000515135"/>
    </source>
</evidence>
<keyword evidence="5" id="KW-1185">Reference proteome</keyword>
<evidence type="ECO:0000256" key="2">
    <source>
        <dbReference type="ARBA" id="ARBA00023157"/>
    </source>
</evidence>
<organism evidence="5 6">
    <name type="scientific">Branchiostoma belcheri</name>
    <name type="common">Amphioxus</name>
    <dbReference type="NCBI Taxonomy" id="7741"/>
    <lineage>
        <taxon>Eukaryota</taxon>
        <taxon>Metazoa</taxon>
        <taxon>Chordata</taxon>
        <taxon>Cephalochordata</taxon>
        <taxon>Leptocardii</taxon>
        <taxon>Amphioxiformes</taxon>
        <taxon>Branchiostomatidae</taxon>
        <taxon>Branchiostoma</taxon>
    </lineage>
</organism>
<dbReference type="KEGG" id="bbel:109486880"/>
<feature type="compositionally biased region" description="Low complexity" evidence="3">
    <location>
        <begin position="748"/>
        <end position="757"/>
    </location>
</feature>
<evidence type="ECO:0000256" key="1">
    <source>
        <dbReference type="ARBA" id="ARBA00022737"/>
    </source>
</evidence>
<feature type="region of interest" description="Disordered" evidence="3">
    <location>
        <begin position="440"/>
        <end position="644"/>
    </location>
</feature>
<dbReference type="Pfam" id="PF00090">
    <property type="entry name" value="TSP_1"/>
    <property type="match status" value="26"/>
</dbReference>
<proteinExistence type="predicted"/>
<keyword evidence="2" id="KW-1015">Disulfide bond</keyword>
<protein>
    <submittedName>
        <fullName evidence="6">SCO-spondin-like</fullName>
    </submittedName>
</protein>
<keyword evidence="1" id="KW-0677">Repeat</keyword>
<feature type="chain" id="PRO_5027679804" evidence="4">
    <location>
        <begin position="39"/>
        <end position="2467"/>
    </location>
</feature>